<evidence type="ECO:0000256" key="4">
    <source>
        <dbReference type="ARBA" id="ARBA00022741"/>
    </source>
</evidence>
<dbReference type="Proteomes" id="UP000677152">
    <property type="component" value="Chromosome"/>
</dbReference>
<evidence type="ECO:0000259" key="11">
    <source>
        <dbReference type="PROSITE" id="PS50011"/>
    </source>
</evidence>
<dbReference type="SMART" id="SM00220">
    <property type="entry name" value="S_TKc"/>
    <property type="match status" value="1"/>
</dbReference>
<feature type="region of interest" description="Disordered" evidence="9">
    <location>
        <begin position="284"/>
        <end position="443"/>
    </location>
</feature>
<accession>A0AA45L286</accession>
<evidence type="ECO:0000256" key="5">
    <source>
        <dbReference type="ARBA" id="ARBA00022777"/>
    </source>
</evidence>
<reference evidence="12" key="1">
    <citation type="submission" date="2021-04" db="EMBL/GenBank/DDBJ databases">
        <title>Genomic sequence of Actinosynnema pretiosum subsp. pretiosum ATCC 31280 (C-14919).</title>
        <authorList>
            <person name="Bai L."/>
            <person name="Wang X."/>
            <person name="Xiao Y."/>
        </authorList>
    </citation>
    <scope>NUCLEOTIDE SEQUENCE</scope>
    <source>
        <strain evidence="12">ATCC 31280</strain>
    </source>
</reference>
<feature type="domain" description="Protein kinase" evidence="11">
    <location>
        <begin position="12"/>
        <end position="272"/>
    </location>
</feature>
<evidence type="ECO:0000256" key="9">
    <source>
        <dbReference type="SAM" id="MobiDB-lite"/>
    </source>
</evidence>
<feature type="compositionally biased region" description="Low complexity" evidence="9">
    <location>
        <begin position="372"/>
        <end position="388"/>
    </location>
</feature>
<dbReference type="PROSITE" id="PS50011">
    <property type="entry name" value="PROTEIN_KINASE_DOM"/>
    <property type="match status" value="1"/>
</dbReference>
<dbReference type="AlphaFoldDB" id="A0AA45L286"/>
<evidence type="ECO:0000256" key="3">
    <source>
        <dbReference type="ARBA" id="ARBA00022679"/>
    </source>
</evidence>
<keyword evidence="10" id="KW-1133">Transmembrane helix</keyword>
<dbReference type="InterPro" id="IPR000719">
    <property type="entry name" value="Prot_kinase_dom"/>
</dbReference>
<evidence type="ECO:0000313" key="12">
    <source>
        <dbReference type="EMBL" id="QUF01886.1"/>
    </source>
</evidence>
<keyword evidence="3" id="KW-0808">Transferase</keyword>
<dbReference type="FunFam" id="3.30.200.20:FF:000035">
    <property type="entry name" value="Serine/threonine protein kinase Stk1"/>
    <property type="match status" value="1"/>
</dbReference>
<dbReference type="GO" id="GO:0045717">
    <property type="term" value="P:negative regulation of fatty acid biosynthetic process"/>
    <property type="evidence" value="ECO:0007669"/>
    <property type="project" value="UniProtKB-ARBA"/>
</dbReference>
<evidence type="ECO:0000256" key="7">
    <source>
        <dbReference type="ARBA" id="ARBA00047899"/>
    </source>
</evidence>
<feature type="region of interest" description="Disordered" evidence="9">
    <location>
        <begin position="532"/>
        <end position="553"/>
    </location>
</feature>
<dbReference type="InterPro" id="IPR008271">
    <property type="entry name" value="Ser/Thr_kinase_AS"/>
</dbReference>
<sequence>MLSSGQLLAERYRLTRRIAVGGMGEVWEAADTRLDRNVAVKVLKAELSGDAEFLNRFRIEARTTASLNHPGIAGVHDYGETASEPDGPEDTAYLVMELVEGEPLAAVIARGRMNAERVLDVLEQAGTALQAAHERGLVHRDVKPGNILVTPDGKVKITDFGIAKAADAAPVTRSGMVMGTAHYIAPEQATGHDAEPASDVYALAVCGYECLVGHRPFRSENAVTVAMMHIRDVAPPLPPDVPPAVRALIEATLVKDPRQRYRNGGEFASAVAAVRAGQPLPAPSGLAMAVGGPQLAPPPQAPPSQQLPSQQLPVQQLQVQPMQAQPMQAQSMQAQSMQVQPMQAQPMSAPPMQAQPMSGQPMSAPPMPQQPMPSQQLPAQLAPPQQLAAPPPMAPQQLTPPAQLTHPGIPVTHPGSRPGMQPIHPPAAGPHTGAFHPPGAPGRHPGRGRPLLWVMVAFLVIALIALSVLIVREIAGDDGVPGGPSPQGSTPSASRAAPEDATDRFPGRPTVEITGADYLGAPADEVAATLTGHGVEPEVRSERGGAPADARRCRVSELEPEGEVPIGSRVRVTCVPT</sequence>
<dbReference type="Gene3D" id="1.10.510.10">
    <property type="entry name" value="Transferase(Phosphotransferase) domain 1"/>
    <property type="match status" value="1"/>
</dbReference>
<feature type="compositionally biased region" description="Low complexity" evidence="9">
    <location>
        <begin position="303"/>
        <end position="362"/>
    </location>
</feature>
<feature type="compositionally biased region" description="Low complexity" evidence="9">
    <location>
        <begin position="395"/>
        <end position="404"/>
    </location>
</feature>
<keyword evidence="2" id="KW-0723">Serine/threonine-protein kinase</keyword>
<organism evidence="12 13">
    <name type="scientific">Actinosynnema pretiosum subsp. pretiosum</name>
    <dbReference type="NCBI Taxonomy" id="103721"/>
    <lineage>
        <taxon>Bacteria</taxon>
        <taxon>Bacillati</taxon>
        <taxon>Actinomycetota</taxon>
        <taxon>Actinomycetes</taxon>
        <taxon>Pseudonocardiales</taxon>
        <taxon>Pseudonocardiaceae</taxon>
        <taxon>Actinosynnema</taxon>
    </lineage>
</organism>
<dbReference type="GO" id="GO:0005524">
    <property type="term" value="F:ATP binding"/>
    <property type="evidence" value="ECO:0007669"/>
    <property type="project" value="UniProtKB-KW"/>
</dbReference>
<dbReference type="EC" id="2.7.11.1" evidence="1"/>
<dbReference type="GO" id="GO:0004674">
    <property type="term" value="F:protein serine/threonine kinase activity"/>
    <property type="evidence" value="ECO:0007669"/>
    <property type="project" value="UniProtKB-KW"/>
</dbReference>
<comment type="catalytic activity">
    <reaction evidence="8">
        <text>L-seryl-[protein] + ATP = O-phospho-L-seryl-[protein] + ADP + H(+)</text>
        <dbReference type="Rhea" id="RHEA:17989"/>
        <dbReference type="Rhea" id="RHEA-COMP:9863"/>
        <dbReference type="Rhea" id="RHEA-COMP:11604"/>
        <dbReference type="ChEBI" id="CHEBI:15378"/>
        <dbReference type="ChEBI" id="CHEBI:29999"/>
        <dbReference type="ChEBI" id="CHEBI:30616"/>
        <dbReference type="ChEBI" id="CHEBI:83421"/>
        <dbReference type="ChEBI" id="CHEBI:456216"/>
        <dbReference type="EC" id="2.7.11.1"/>
    </reaction>
</comment>
<evidence type="ECO:0000313" key="13">
    <source>
        <dbReference type="Proteomes" id="UP000677152"/>
    </source>
</evidence>
<dbReference type="PANTHER" id="PTHR43289:SF6">
    <property type="entry name" value="SERINE_THREONINE-PROTEIN KINASE NEKL-3"/>
    <property type="match status" value="1"/>
</dbReference>
<protein>
    <recommendedName>
        <fullName evidence="1">non-specific serine/threonine protein kinase</fullName>
        <ecNumber evidence="1">2.7.11.1</ecNumber>
    </recommendedName>
</protein>
<dbReference type="SUPFAM" id="SSF56112">
    <property type="entry name" value="Protein kinase-like (PK-like)"/>
    <property type="match status" value="1"/>
</dbReference>
<feature type="compositionally biased region" description="Low complexity" evidence="9">
    <location>
        <begin position="433"/>
        <end position="443"/>
    </location>
</feature>
<evidence type="ECO:0000256" key="10">
    <source>
        <dbReference type="SAM" id="Phobius"/>
    </source>
</evidence>
<dbReference type="InterPro" id="IPR011009">
    <property type="entry name" value="Kinase-like_dom_sf"/>
</dbReference>
<feature type="compositionally biased region" description="Basic and acidic residues" evidence="9">
    <location>
        <begin position="497"/>
        <end position="506"/>
    </location>
</feature>
<evidence type="ECO:0000256" key="8">
    <source>
        <dbReference type="ARBA" id="ARBA00048679"/>
    </source>
</evidence>
<keyword evidence="10" id="KW-0472">Membrane</keyword>
<gene>
    <name evidence="12" type="ORF">KCV87_20360</name>
</gene>
<keyword evidence="4" id="KW-0547">Nucleotide-binding</keyword>
<proteinExistence type="predicted"/>
<dbReference type="PROSITE" id="PS00108">
    <property type="entry name" value="PROTEIN_KINASE_ST"/>
    <property type="match status" value="1"/>
</dbReference>
<evidence type="ECO:0000256" key="6">
    <source>
        <dbReference type="ARBA" id="ARBA00022840"/>
    </source>
</evidence>
<feature type="compositionally biased region" description="Basic and acidic residues" evidence="9">
    <location>
        <begin position="535"/>
        <end position="553"/>
    </location>
</feature>
<dbReference type="CDD" id="cd14014">
    <property type="entry name" value="STKc_PknB_like"/>
    <property type="match status" value="1"/>
</dbReference>
<dbReference type="PANTHER" id="PTHR43289">
    <property type="entry name" value="MITOGEN-ACTIVATED PROTEIN KINASE KINASE KINASE 20-RELATED"/>
    <property type="match status" value="1"/>
</dbReference>
<keyword evidence="10" id="KW-0812">Transmembrane</keyword>
<name>A0AA45L286_9PSEU</name>
<keyword evidence="6" id="KW-0067">ATP-binding</keyword>
<dbReference type="FunFam" id="1.10.510.10:FF:000021">
    <property type="entry name" value="Serine/threonine protein kinase"/>
    <property type="match status" value="1"/>
</dbReference>
<dbReference type="Gene3D" id="3.30.200.20">
    <property type="entry name" value="Phosphorylase Kinase, domain 1"/>
    <property type="match status" value="1"/>
</dbReference>
<dbReference type="Pfam" id="PF00069">
    <property type="entry name" value="Pkinase"/>
    <property type="match status" value="1"/>
</dbReference>
<keyword evidence="5 12" id="KW-0418">Kinase</keyword>
<feature type="region of interest" description="Disordered" evidence="9">
    <location>
        <begin position="480"/>
        <end position="510"/>
    </location>
</feature>
<evidence type="ECO:0000256" key="1">
    <source>
        <dbReference type="ARBA" id="ARBA00012513"/>
    </source>
</evidence>
<feature type="transmembrane region" description="Helical" evidence="10">
    <location>
        <begin position="451"/>
        <end position="471"/>
    </location>
</feature>
<evidence type="ECO:0000256" key="2">
    <source>
        <dbReference type="ARBA" id="ARBA00022527"/>
    </source>
</evidence>
<comment type="catalytic activity">
    <reaction evidence="7">
        <text>L-threonyl-[protein] + ATP = O-phospho-L-threonyl-[protein] + ADP + H(+)</text>
        <dbReference type="Rhea" id="RHEA:46608"/>
        <dbReference type="Rhea" id="RHEA-COMP:11060"/>
        <dbReference type="Rhea" id="RHEA-COMP:11605"/>
        <dbReference type="ChEBI" id="CHEBI:15378"/>
        <dbReference type="ChEBI" id="CHEBI:30013"/>
        <dbReference type="ChEBI" id="CHEBI:30616"/>
        <dbReference type="ChEBI" id="CHEBI:61977"/>
        <dbReference type="ChEBI" id="CHEBI:456216"/>
        <dbReference type="EC" id="2.7.11.1"/>
    </reaction>
</comment>
<dbReference type="EMBL" id="CP073249">
    <property type="protein sequence ID" value="QUF01886.1"/>
    <property type="molecule type" value="Genomic_DNA"/>
</dbReference>